<evidence type="ECO:0000256" key="2">
    <source>
        <dbReference type="SAM" id="Phobius"/>
    </source>
</evidence>
<reference evidence="3" key="1">
    <citation type="submission" date="2023-10" db="EMBL/GenBank/DDBJ databases">
        <authorList>
            <person name="Hackl T."/>
        </authorList>
    </citation>
    <scope>NUCLEOTIDE SEQUENCE</scope>
</reference>
<dbReference type="Proteomes" id="UP001295740">
    <property type="component" value="Unassembled WGS sequence"/>
</dbReference>
<organism evidence="3 4">
    <name type="scientific">Anthostomella pinea</name>
    <dbReference type="NCBI Taxonomy" id="933095"/>
    <lineage>
        <taxon>Eukaryota</taxon>
        <taxon>Fungi</taxon>
        <taxon>Dikarya</taxon>
        <taxon>Ascomycota</taxon>
        <taxon>Pezizomycotina</taxon>
        <taxon>Sordariomycetes</taxon>
        <taxon>Xylariomycetidae</taxon>
        <taxon>Xylariales</taxon>
        <taxon>Xylariaceae</taxon>
        <taxon>Anthostomella</taxon>
    </lineage>
</organism>
<gene>
    <name evidence="3" type="ORF">KHLLAP_LOCUS4950</name>
</gene>
<keyword evidence="4" id="KW-1185">Reference proteome</keyword>
<dbReference type="Gene3D" id="3.60.130.30">
    <property type="match status" value="1"/>
</dbReference>
<dbReference type="PANTHER" id="PTHR35340:SF5">
    <property type="entry name" value="ASST-DOMAIN-CONTAINING PROTEIN"/>
    <property type="match status" value="1"/>
</dbReference>
<comment type="caution">
    <text evidence="3">The sequence shown here is derived from an EMBL/GenBank/DDBJ whole genome shotgun (WGS) entry which is preliminary data.</text>
</comment>
<keyword evidence="2" id="KW-1133">Transmembrane helix</keyword>
<evidence type="ECO:0000313" key="4">
    <source>
        <dbReference type="Proteomes" id="UP001295740"/>
    </source>
</evidence>
<feature type="region of interest" description="Disordered" evidence="1">
    <location>
        <begin position="834"/>
        <end position="853"/>
    </location>
</feature>
<protein>
    <submittedName>
        <fullName evidence="3">Uu.00g118760.m01.CDS01</fullName>
    </submittedName>
</protein>
<dbReference type="SUPFAM" id="SSF50998">
    <property type="entry name" value="Quinoprotein alcohol dehydrogenase-like"/>
    <property type="match status" value="1"/>
</dbReference>
<sequence>MFWLPTLLGRTAWCDEMVTDYTAYNGAEYGIFPRLKFKSIDTDAPMLQASTWNKEAMSKTGSHIFLRHDGHHEPEKPLDSALLILSAEDLSVVYINRSFEAIFDVRVQQDFNKSYLTFYGGPMTEVGLGNGYAPAYDENYKEVYRIAPQNLSVKGDIHECQFIGNGSVMVTAHETIPWDLSHIRGGAKLAAIVDSVFQEIELETNRVLFQWRSFDHIDMAGSYEKISRRWDYFHLNSIQKSRAGNYLLSARHTHAIYLINGTTGEVIWTLGGAKNDFVELAPFGDNSTLEASNPALSMAWQHHARFYEDNESEITLFDNHVLDYNGYNCKQNCSRGLHLRLDNAAEPKTVRILGEYLHPQGLQSQSQGSMQVLDEGNVFVGWGRNPSFTEHTKDGEAVLSVQFSPWRSAATRGDGLDNYRAFKMDWNATPYWPPDIAVETQGGNGSSIAYVSWNGATEVRYWALLASNSTLDLNGAANVVAKLPRSGFETVIPLSPIEARYARAAVLDINHNIIGSTRVFDVAAGDIHATNYSITDVGSLVTTEVATALASKVPSTGLGWNVAIGGVVLCALALAGVSFWRTKLADWAVVRAKVMRIWRSTRLKGLSTRLHRNCMEEGGIGKRLDEERTPMKAEFAAREAQKATDEWTPAPFLQSWYRLRHSTFGACNEVVGFFFGILDPDLREQYVKVASEVSKLGYIPFECRRRDEMFVMRAALINVMTNEHKDNGDWQHGLAGLVPVGDYQGGDLVLRELGLQTESKPGCVQLLQGRELRHSITKYLGQRFVVVNTTHEAVRRWAFRQMGEPVKTDLTSIVESCGNIWPEDTLPENQRILMEQSSDDPSTGWAVKRQRKA</sequence>
<keyword evidence="2" id="KW-0812">Transmembrane</keyword>
<feature type="transmembrane region" description="Helical" evidence="2">
    <location>
        <begin position="558"/>
        <end position="580"/>
    </location>
</feature>
<proteinExistence type="predicted"/>
<evidence type="ECO:0000256" key="1">
    <source>
        <dbReference type="SAM" id="MobiDB-lite"/>
    </source>
</evidence>
<dbReference type="PANTHER" id="PTHR35340">
    <property type="entry name" value="PQQ ENZYME REPEAT PROTEIN-RELATED"/>
    <property type="match status" value="1"/>
</dbReference>
<evidence type="ECO:0000313" key="3">
    <source>
        <dbReference type="EMBL" id="CAJ2504482.1"/>
    </source>
</evidence>
<accession>A0AAI8VGI8</accession>
<dbReference type="InterPro" id="IPR053143">
    <property type="entry name" value="Arylsulfate_ST"/>
</dbReference>
<dbReference type="EMBL" id="CAUWAG010000006">
    <property type="protein sequence ID" value="CAJ2504482.1"/>
    <property type="molecule type" value="Genomic_DNA"/>
</dbReference>
<keyword evidence="2" id="KW-0472">Membrane</keyword>
<dbReference type="InterPro" id="IPR011047">
    <property type="entry name" value="Quinoprotein_ADH-like_sf"/>
</dbReference>
<dbReference type="Pfam" id="PF14269">
    <property type="entry name" value="Arylsulfotran_2"/>
    <property type="match status" value="1"/>
</dbReference>
<dbReference type="InterPro" id="IPR039535">
    <property type="entry name" value="ASST-like"/>
</dbReference>
<name>A0AAI8VGI8_9PEZI</name>
<dbReference type="AlphaFoldDB" id="A0AAI8VGI8"/>